<dbReference type="InterPro" id="IPR043141">
    <property type="entry name" value="Ribosomal_uL10-like_sf"/>
</dbReference>
<dbReference type="GO" id="GO:0005737">
    <property type="term" value="C:cytoplasm"/>
    <property type="evidence" value="ECO:0007669"/>
    <property type="project" value="UniProtKB-SubCell"/>
</dbReference>
<evidence type="ECO:0000259" key="7">
    <source>
        <dbReference type="Pfam" id="PF17777"/>
    </source>
</evidence>
<evidence type="ECO:0000313" key="11">
    <source>
        <dbReference type="Proteomes" id="UP000736787"/>
    </source>
</evidence>
<evidence type="ECO:0000256" key="6">
    <source>
        <dbReference type="RuleBase" id="RU364039"/>
    </source>
</evidence>
<gene>
    <name evidence="8" type="ORF">PC117_g2583</name>
    <name evidence="9" type="ORF">PC118_g2141</name>
    <name evidence="10" type="ORF">PC129_g1174</name>
</gene>
<dbReference type="Gene3D" id="3.30.70.1730">
    <property type="match status" value="1"/>
</dbReference>
<comment type="subunit">
    <text evidence="3 6">Associates with the pre-60S ribosomal particle.</text>
</comment>
<dbReference type="GO" id="GO:0005730">
    <property type="term" value="C:nucleolus"/>
    <property type="evidence" value="ECO:0007669"/>
    <property type="project" value="UniProtKB-SubCell"/>
</dbReference>
<evidence type="ECO:0000313" key="8">
    <source>
        <dbReference type="EMBL" id="KAG2952690.1"/>
    </source>
</evidence>
<keyword evidence="4 6" id="KW-0963">Cytoplasm</keyword>
<dbReference type="EMBL" id="RCML01000030">
    <property type="protein sequence ID" value="KAG2997046.1"/>
    <property type="molecule type" value="Genomic_DNA"/>
</dbReference>
<dbReference type="GO" id="GO:0006364">
    <property type="term" value="P:rRNA processing"/>
    <property type="evidence" value="ECO:0007669"/>
    <property type="project" value="TreeGrafter"/>
</dbReference>
<feature type="domain" description="Large ribosomal subunit protein uL10-like insertion" evidence="7">
    <location>
        <begin position="157"/>
        <end position="224"/>
    </location>
</feature>
<evidence type="ECO:0000256" key="4">
    <source>
        <dbReference type="ARBA" id="ARBA00022490"/>
    </source>
</evidence>
<dbReference type="Pfam" id="PF17777">
    <property type="entry name" value="RL10P_insert"/>
    <property type="match status" value="1"/>
</dbReference>
<dbReference type="InterPro" id="IPR040637">
    <property type="entry name" value="Ribosomal_uL10-like_insert"/>
</dbReference>
<comment type="caution">
    <text evidence="8">The sequence shown here is derived from an EMBL/GenBank/DDBJ whole genome shotgun (WGS) entry which is preliminary data.</text>
</comment>
<dbReference type="Proteomes" id="UP000760860">
    <property type="component" value="Unassembled WGS sequence"/>
</dbReference>
<dbReference type="SUPFAM" id="SSF160369">
    <property type="entry name" value="Ribosomal protein L10-like"/>
    <property type="match status" value="1"/>
</dbReference>
<comment type="similarity">
    <text evidence="2 6">Belongs to the universal ribosomal protein uL10 family.</text>
</comment>
<dbReference type="InterPro" id="IPR051742">
    <property type="entry name" value="Ribosome_Assembly_uL10"/>
</dbReference>
<evidence type="ECO:0000256" key="5">
    <source>
        <dbReference type="ARBA" id="ARBA00023242"/>
    </source>
</evidence>
<dbReference type="GO" id="GO:0030687">
    <property type="term" value="C:preribosome, large subunit precursor"/>
    <property type="evidence" value="ECO:0007669"/>
    <property type="project" value="TreeGrafter"/>
</dbReference>
<organism evidence="8 11">
    <name type="scientific">Phytophthora cactorum</name>
    <dbReference type="NCBI Taxonomy" id="29920"/>
    <lineage>
        <taxon>Eukaryota</taxon>
        <taxon>Sar</taxon>
        <taxon>Stramenopiles</taxon>
        <taxon>Oomycota</taxon>
        <taxon>Peronosporomycetes</taxon>
        <taxon>Peronosporales</taxon>
        <taxon>Peronosporaceae</taxon>
        <taxon>Phytophthora</taxon>
    </lineage>
</organism>
<evidence type="ECO:0000256" key="2">
    <source>
        <dbReference type="ARBA" id="ARBA00008889"/>
    </source>
</evidence>
<dbReference type="Pfam" id="PF00466">
    <property type="entry name" value="Ribosomal_L10"/>
    <property type="match status" value="1"/>
</dbReference>
<dbReference type="FunFam" id="3.90.105.20:FF:000003">
    <property type="entry name" value="Ribosome assembly factor mrt4"/>
    <property type="match status" value="1"/>
</dbReference>
<proteinExistence type="inferred from homology"/>
<keyword evidence="5 6" id="KW-0539">Nucleus</keyword>
<dbReference type="GO" id="GO:0003723">
    <property type="term" value="F:RNA binding"/>
    <property type="evidence" value="ECO:0007669"/>
    <property type="project" value="TreeGrafter"/>
</dbReference>
<evidence type="ECO:0000256" key="1">
    <source>
        <dbReference type="ARBA" id="ARBA00004046"/>
    </source>
</evidence>
<dbReference type="InterPro" id="IPR043164">
    <property type="entry name" value="Ribosomal_uL10-like_insert_sf"/>
</dbReference>
<dbReference type="EMBL" id="RCMK01000034">
    <property type="protein sequence ID" value="KAG2952690.1"/>
    <property type="molecule type" value="Genomic_DNA"/>
</dbReference>
<accession>A0A8T1ELH1</accession>
<dbReference type="FunFam" id="3.30.70.1730:FF:000005">
    <property type="entry name" value="Ribosome assembly factor mrt4"/>
    <property type="match status" value="1"/>
</dbReference>
<protein>
    <recommendedName>
        <fullName evidence="6">Ribosome assembly factor mrt4</fullName>
    </recommendedName>
</protein>
<dbReference type="InterPro" id="IPR001790">
    <property type="entry name" value="Ribosomal_uL10"/>
</dbReference>
<dbReference type="InterPro" id="IPR033867">
    <property type="entry name" value="Mrt4"/>
</dbReference>
<dbReference type="AlphaFoldDB" id="A0A8T1ELH1"/>
<evidence type="ECO:0000313" key="9">
    <source>
        <dbReference type="EMBL" id="KAG2997046.1"/>
    </source>
</evidence>
<evidence type="ECO:0000313" key="10">
    <source>
        <dbReference type="EMBL" id="KAG3228310.1"/>
    </source>
</evidence>
<comment type="subcellular location">
    <subcellularLocation>
        <location evidence="6">Cytoplasm</location>
    </subcellularLocation>
    <subcellularLocation>
        <location evidence="6">Nucleus</location>
        <location evidence="6">Nucleolus</location>
    </subcellularLocation>
</comment>
<dbReference type="VEuPathDB" id="FungiDB:PC110_g4911"/>
<dbReference type="Proteomes" id="UP000736787">
    <property type="component" value="Unassembled WGS sequence"/>
</dbReference>
<reference evidence="8" key="1">
    <citation type="submission" date="2018-10" db="EMBL/GenBank/DDBJ databases">
        <title>Effector identification in a new, highly contiguous assembly of the strawberry crown rot pathogen Phytophthora cactorum.</title>
        <authorList>
            <person name="Armitage A.D."/>
            <person name="Nellist C.F."/>
            <person name="Bates H."/>
            <person name="Vickerstaff R.J."/>
            <person name="Harrison R.J."/>
        </authorList>
    </citation>
    <scope>NUCLEOTIDE SEQUENCE</scope>
    <source>
        <strain evidence="8">4040</strain>
        <strain evidence="9">P415</strain>
        <strain evidence="10">P421</strain>
    </source>
</reference>
<name>A0A8T1ELH1_9STRA</name>
<evidence type="ECO:0000256" key="3">
    <source>
        <dbReference type="ARBA" id="ARBA00011117"/>
    </source>
</evidence>
<sequence length="265" mass="29785">MQSVAVLVGGDAHQPKQFVDTSQAFVEEVAAMPKSRRQRTKPLTQANKKGNELKQNVVDAIRNAVDTYDSAYVFSFQNMRTNHFKEVRMDFKDSRFFLGKNKVMKLALGRSKEEEYAENLFRLSKDVSGNTGLLFTSKPHDEVVDYFGKLSVSDHPRSGFVATKTVTIPEGPLPQFIGSMLESLRGLGFPVDLKNGVVVLNQNYTICKTGQTLTPEQAKLLVHFDRKMAEFKLVMLSVWSKDKYQRLAAEDAATTGDDDTEDEDM</sequence>
<dbReference type="Gene3D" id="3.90.105.20">
    <property type="match status" value="1"/>
</dbReference>
<dbReference type="GO" id="GO:0000027">
    <property type="term" value="P:ribosomal large subunit assembly"/>
    <property type="evidence" value="ECO:0007669"/>
    <property type="project" value="InterPro"/>
</dbReference>
<dbReference type="EMBL" id="RCMV01000018">
    <property type="protein sequence ID" value="KAG3228310.1"/>
    <property type="molecule type" value="Genomic_DNA"/>
</dbReference>
<keyword evidence="6" id="KW-0690">Ribosome biogenesis</keyword>
<dbReference type="PANTHER" id="PTHR45841">
    <property type="entry name" value="MRNA TURNOVER PROTEIN 4 MRTO4"/>
    <property type="match status" value="1"/>
</dbReference>
<dbReference type="Proteomes" id="UP000697107">
    <property type="component" value="Unassembled WGS sequence"/>
</dbReference>
<dbReference type="GO" id="GO:0000956">
    <property type="term" value="P:nuclear-transcribed mRNA catabolic process"/>
    <property type="evidence" value="ECO:0007669"/>
    <property type="project" value="TreeGrafter"/>
</dbReference>
<comment type="function">
    <text evidence="1 6">Component of the ribosome assembly machinery. Nuclear paralog of the ribosomal protein P0, it binds pre-60S subunits at an early stage of assembly in the nucleolus, and is replaced by P0 in cytoplasmic pre-60S subunits and mature 80S ribosomes.</text>
</comment>
<dbReference type="CDD" id="cd05796">
    <property type="entry name" value="Ribosomal_P0_like"/>
    <property type="match status" value="1"/>
</dbReference>
<dbReference type="PANTHER" id="PTHR45841:SF1">
    <property type="entry name" value="MRNA TURNOVER PROTEIN 4 HOMOLOG"/>
    <property type="match status" value="1"/>
</dbReference>